<dbReference type="GO" id="GO:0000149">
    <property type="term" value="F:SNARE binding"/>
    <property type="evidence" value="ECO:0007669"/>
    <property type="project" value="TreeGrafter"/>
</dbReference>
<gene>
    <name evidence="10" type="ORF">KK1_018421</name>
</gene>
<organism evidence="10 11">
    <name type="scientific">Cajanus cajan</name>
    <name type="common">Pigeon pea</name>
    <name type="synonym">Cajanus indicus</name>
    <dbReference type="NCBI Taxonomy" id="3821"/>
    <lineage>
        <taxon>Eukaryota</taxon>
        <taxon>Viridiplantae</taxon>
        <taxon>Streptophyta</taxon>
        <taxon>Embryophyta</taxon>
        <taxon>Tracheophyta</taxon>
        <taxon>Spermatophyta</taxon>
        <taxon>Magnoliopsida</taxon>
        <taxon>eudicotyledons</taxon>
        <taxon>Gunneridae</taxon>
        <taxon>Pentapetalae</taxon>
        <taxon>rosids</taxon>
        <taxon>fabids</taxon>
        <taxon>Fabales</taxon>
        <taxon>Fabaceae</taxon>
        <taxon>Papilionoideae</taxon>
        <taxon>50 kb inversion clade</taxon>
        <taxon>NPAAA clade</taxon>
        <taxon>indigoferoid/millettioid clade</taxon>
        <taxon>Phaseoleae</taxon>
        <taxon>Cajanus</taxon>
    </lineage>
</organism>
<dbReference type="GO" id="GO:0030136">
    <property type="term" value="C:clathrin-coated vesicle"/>
    <property type="evidence" value="ECO:0007669"/>
    <property type="project" value="UniProtKB-SubCell"/>
</dbReference>
<keyword evidence="7" id="KW-0168">Coated pit</keyword>
<dbReference type="PANTHER" id="PTHR22951">
    <property type="entry name" value="CLATHRIN ASSEMBLY PROTEIN"/>
    <property type="match status" value="1"/>
</dbReference>
<sequence length="344" mass="38768">MANRKRLKNLTQTLKDKASVIAAALSTHRHVSSIRVHVLRATTHALSAPPSEDSIAAVLAVGHASHRHPRACIDALMDRLHRTRSATVALKCLYTLHNVVVKGSFVLKDQLSSYPSYGGPNFLNLSTFRDDSDLESVELSSWVRWYAAVLEHSLTVSRVLGYYYLQENKKNDNINNNNNKCLVWAASNADLLYKLEALVGFVEEISHVPESLELQRKELVYEVVRLVGENYRCVQGEIIIRLEEVGGRVMDVGELNEMLGYLARLEESHEKLLLLFVNRTKNNGFWDLVENTKLKAIHKKKEIEGKWLTVVTGGNVLEFTRSTNPFLDPGQLSPVPRLSFATVR</sequence>
<dbReference type="EMBL" id="CM003609">
    <property type="protein sequence ID" value="KYP63834.1"/>
    <property type="molecule type" value="Genomic_DNA"/>
</dbReference>
<dbReference type="GO" id="GO:0005546">
    <property type="term" value="F:phosphatidylinositol-4,5-bisphosphate binding"/>
    <property type="evidence" value="ECO:0007669"/>
    <property type="project" value="TreeGrafter"/>
</dbReference>
<keyword evidence="5" id="KW-0333">Golgi apparatus</keyword>
<keyword evidence="11" id="KW-1185">Reference proteome</keyword>
<dbReference type="InterPro" id="IPR045192">
    <property type="entry name" value="AP180-like"/>
</dbReference>
<dbReference type="GO" id="GO:0006900">
    <property type="term" value="P:vesicle budding from membrane"/>
    <property type="evidence" value="ECO:0007669"/>
    <property type="project" value="TreeGrafter"/>
</dbReference>
<evidence type="ECO:0000256" key="8">
    <source>
        <dbReference type="ARBA" id="ARBA00023329"/>
    </source>
</evidence>
<dbReference type="GO" id="GO:0005545">
    <property type="term" value="F:1-phosphatidylinositol binding"/>
    <property type="evidence" value="ECO:0007669"/>
    <property type="project" value="TreeGrafter"/>
</dbReference>
<evidence type="ECO:0000256" key="3">
    <source>
        <dbReference type="ARBA" id="ARBA00004600"/>
    </source>
</evidence>
<dbReference type="PANTHER" id="PTHR22951:SF24">
    <property type="entry name" value="ENTH DOMAIN-CONTAINING PROTEIN"/>
    <property type="match status" value="1"/>
</dbReference>
<dbReference type="OMA" id="HEIMILV"/>
<dbReference type="Gramene" id="C.cajan_17890.t">
    <property type="protein sequence ID" value="C.cajan_17890.t.cds1"/>
    <property type="gene ID" value="C.cajan_17890"/>
</dbReference>
<dbReference type="GO" id="GO:0072583">
    <property type="term" value="P:clathrin-dependent endocytosis"/>
    <property type="evidence" value="ECO:0007669"/>
    <property type="project" value="InterPro"/>
</dbReference>
<dbReference type="Proteomes" id="UP000075243">
    <property type="component" value="Chromosome 7"/>
</dbReference>
<evidence type="ECO:0000256" key="4">
    <source>
        <dbReference type="ARBA" id="ARBA00022583"/>
    </source>
</evidence>
<keyword evidence="6" id="KW-0472">Membrane</keyword>
<dbReference type="CDD" id="cd16987">
    <property type="entry name" value="ANTH_N_AP180_plant"/>
    <property type="match status" value="1"/>
</dbReference>
<comment type="subcellular location">
    <subcellularLocation>
        <location evidence="1">Cytoplasmic vesicle</location>
        <location evidence="1">Clathrin-coated vesicle</location>
    </subcellularLocation>
    <subcellularLocation>
        <location evidence="2">Golgi apparatus</location>
    </subcellularLocation>
    <subcellularLocation>
        <location evidence="3">Membrane</location>
        <location evidence="3">Clathrin-coated pit</location>
    </subcellularLocation>
</comment>
<protein>
    <submittedName>
        <fullName evidence="10">Clathrin assembly protein At4g40080 family</fullName>
    </submittedName>
</protein>
<evidence type="ECO:0000259" key="9">
    <source>
        <dbReference type="PROSITE" id="PS50942"/>
    </source>
</evidence>
<dbReference type="GO" id="GO:0032050">
    <property type="term" value="F:clathrin heavy chain binding"/>
    <property type="evidence" value="ECO:0007669"/>
    <property type="project" value="TreeGrafter"/>
</dbReference>
<dbReference type="Gene3D" id="1.25.40.90">
    <property type="match status" value="1"/>
</dbReference>
<evidence type="ECO:0000313" key="11">
    <source>
        <dbReference type="Proteomes" id="UP000075243"/>
    </source>
</evidence>
<name>A0A151TA02_CAJCA</name>
<dbReference type="InterPro" id="IPR011417">
    <property type="entry name" value="ANTH_dom"/>
</dbReference>
<feature type="domain" description="ENTH" evidence="9">
    <location>
        <begin position="26"/>
        <end position="164"/>
    </location>
</feature>
<dbReference type="GO" id="GO:0005905">
    <property type="term" value="C:clathrin-coated pit"/>
    <property type="evidence" value="ECO:0007669"/>
    <property type="project" value="UniProtKB-SubCell"/>
</dbReference>
<accession>A0A151TA02</accession>
<dbReference type="SUPFAM" id="SSF48464">
    <property type="entry name" value="ENTH/VHS domain"/>
    <property type="match status" value="1"/>
</dbReference>
<evidence type="ECO:0000256" key="7">
    <source>
        <dbReference type="ARBA" id="ARBA00023176"/>
    </source>
</evidence>
<proteinExistence type="predicted"/>
<dbReference type="STRING" id="3821.A0A151TA02"/>
<dbReference type="PROSITE" id="PS50942">
    <property type="entry name" value="ENTH"/>
    <property type="match status" value="1"/>
</dbReference>
<dbReference type="GO" id="GO:0005794">
    <property type="term" value="C:Golgi apparatus"/>
    <property type="evidence" value="ECO:0007669"/>
    <property type="project" value="UniProtKB-SubCell"/>
</dbReference>
<dbReference type="SMART" id="SM00273">
    <property type="entry name" value="ENTH"/>
    <property type="match status" value="1"/>
</dbReference>
<dbReference type="OrthoDB" id="44015at2759"/>
<dbReference type="Pfam" id="PF07651">
    <property type="entry name" value="ANTH"/>
    <property type="match status" value="1"/>
</dbReference>
<evidence type="ECO:0000256" key="5">
    <source>
        <dbReference type="ARBA" id="ARBA00023034"/>
    </source>
</evidence>
<dbReference type="GO" id="GO:0048268">
    <property type="term" value="P:clathrin coat assembly"/>
    <property type="evidence" value="ECO:0007669"/>
    <property type="project" value="InterPro"/>
</dbReference>
<evidence type="ECO:0000313" key="10">
    <source>
        <dbReference type="EMBL" id="KYP63834.1"/>
    </source>
</evidence>
<evidence type="ECO:0000256" key="2">
    <source>
        <dbReference type="ARBA" id="ARBA00004555"/>
    </source>
</evidence>
<reference evidence="10 11" key="1">
    <citation type="journal article" date="2012" name="Nat. Biotechnol.">
        <title>Draft genome sequence of pigeonpea (Cajanus cajan), an orphan legume crop of resource-poor farmers.</title>
        <authorList>
            <person name="Varshney R.K."/>
            <person name="Chen W."/>
            <person name="Li Y."/>
            <person name="Bharti A.K."/>
            <person name="Saxena R.K."/>
            <person name="Schlueter J.A."/>
            <person name="Donoghue M.T."/>
            <person name="Azam S."/>
            <person name="Fan G."/>
            <person name="Whaley A.M."/>
            <person name="Farmer A.D."/>
            <person name="Sheridan J."/>
            <person name="Iwata A."/>
            <person name="Tuteja R."/>
            <person name="Penmetsa R.V."/>
            <person name="Wu W."/>
            <person name="Upadhyaya H.D."/>
            <person name="Yang S.P."/>
            <person name="Shah T."/>
            <person name="Saxena K.B."/>
            <person name="Michael T."/>
            <person name="McCombie W.R."/>
            <person name="Yang B."/>
            <person name="Zhang G."/>
            <person name="Yang H."/>
            <person name="Wang J."/>
            <person name="Spillane C."/>
            <person name="Cook D.R."/>
            <person name="May G.D."/>
            <person name="Xu X."/>
            <person name="Jackson S.A."/>
        </authorList>
    </citation>
    <scope>NUCLEOTIDE SEQUENCE [LARGE SCALE GENOMIC DNA]</scope>
    <source>
        <strain evidence="11">cv. Asha</strain>
    </source>
</reference>
<keyword evidence="4" id="KW-0254">Endocytosis</keyword>
<evidence type="ECO:0000256" key="6">
    <source>
        <dbReference type="ARBA" id="ARBA00023136"/>
    </source>
</evidence>
<evidence type="ECO:0000256" key="1">
    <source>
        <dbReference type="ARBA" id="ARBA00004132"/>
    </source>
</evidence>
<dbReference type="InterPro" id="IPR008942">
    <property type="entry name" value="ENTH_VHS"/>
</dbReference>
<keyword evidence="8" id="KW-0968">Cytoplasmic vesicle</keyword>
<dbReference type="InterPro" id="IPR013809">
    <property type="entry name" value="ENTH"/>
</dbReference>
<dbReference type="AlphaFoldDB" id="A0A151TA02"/>
<dbReference type="InterPro" id="IPR048050">
    <property type="entry name" value="ANTH_N_plant"/>
</dbReference>
<dbReference type="FunFam" id="1.25.40.90:FF:000035">
    <property type="entry name" value="Putative clathrin assembly protein At4g40080"/>
    <property type="match status" value="1"/>
</dbReference>